<sequence>MQAVRRAIAVADEIAADAIGNLQDKYGGSSTSTGMHAGGKEQFGGPPRLESGAYSTGRMQGFGSNGATHRPEPAEPERERGYAGRRDYGASHGRGDPYQRPDPRARREEEEWRQRQREEEERARVASSRGYAVPGPTKPREGQGRARPPEPSQYGGSGRMQGFGSGDAPRPPREPKIESGPPFLRGRGSYSSGRMQGFGSDGRAPRPDPAGQVGRTAYPSRHGQPDPPPPRGRSYDRDEAAVRAANERFGRNNNSRSTSSSNDDYYGGENAARMMSKSRGSPGGY</sequence>
<evidence type="ECO:0000256" key="1">
    <source>
        <dbReference type="SAM" id="MobiDB-lite"/>
    </source>
</evidence>
<name>A0A0D3I0L9_EMIH1</name>
<evidence type="ECO:0000313" key="3">
    <source>
        <dbReference type="Proteomes" id="UP000013827"/>
    </source>
</evidence>
<feature type="compositionally biased region" description="Basic and acidic residues" evidence="1">
    <location>
        <begin position="233"/>
        <end position="250"/>
    </location>
</feature>
<dbReference type="KEGG" id="ehx:EMIHUDRAFT_121549"/>
<dbReference type="AlphaFoldDB" id="A0A0D3I0L9"/>
<dbReference type="PaxDb" id="2903-EOD04804"/>
<dbReference type="Proteomes" id="UP000013827">
    <property type="component" value="Unassembled WGS sequence"/>
</dbReference>
<keyword evidence="3" id="KW-1185">Reference proteome</keyword>
<feature type="compositionally biased region" description="Basic and acidic residues" evidence="1">
    <location>
        <begin position="138"/>
        <end position="148"/>
    </location>
</feature>
<reference evidence="3" key="1">
    <citation type="journal article" date="2013" name="Nature">
        <title>Pan genome of the phytoplankton Emiliania underpins its global distribution.</title>
        <authorList>
            <person name="Read B.A."/>
            <person name="Kegel J."/>
            <person name="Klute M.J."/>
            <person name="Kuo A."/>
            <person name="Lefebvre S.C."/>
            <person name="Maumus F."/>
            <person name="Mayer C."/>
            <person name="Miller J."/>
            <person name="Monier A."/>
            <person name="Salamov A."/>
            <person name="Young J."/>
            <person name="Aguilar M."/>
            <person name="Claverie J.M."/>
            <person name="Frickenhaus S."/>
            <person name="Gonzalez K."/>
            <person name="Herman E.K."/>
            <person name="Lin Y.C."/>
            <person name="Napier J."/>
            <person name="Ogata H."/>
            <person name="Sarno A.F."/>
            <person name="Shmutz J."/>
            <person name="Schroeder D."/>
            <person name="de Vargas C."/>
            <person name="Verret F."/>
            <person name="von Dassow P."/>
            <person name="Valentin K."/>
            <person name="Van de Peer Y."/>
            <person name="Wheeler G."/>
            <person name="Dacks J.B."/>
            <person name="Delwiche C.F."/>
            <person name="Dyhrman S.T."/>
            <person name="Glockner G."/>
            <person name="John U."/>
            <person name="Richards T."/>
            <person name="Worden A.Z."/>
            <person name="Zhang X."/>
            <person name="Grigoriev I.V."/>
            <person name="Allen A.E."/>
            <person name="Bidle K."/>
            <person name="Borodovsky M."/>
            <person name="Bowler C."/>
            <person name="Brownlee C."/>
            <person name="Cock J.M."/>
            <person name="Elias M."/>
            <person name="Gladyshev V.N."/>
            <person name="Groth M."/>
            <person name="Guda C."/>
            <person name="Hadaegh A."/>
            <person name="Iglesias-Rodriguez M.D."/>
            <person name="Jenkins J."/>
            <person name="Jones B.M."/>
            <person name="Lawson T."/>
            <person name="Leese F."/>
            <person name="Lindquist E."/>
            <person name="Lobanov A."/>
            <person name="Lomsadze A."/>
            <person name="Malik S.B."/>
            <person name="Marsh M.E."/>
            <person name="Mackinder L."/>
            <person name="Mock T."/>
            <person name="Mueller-Roeber B."/>
            <person name="Pagarete A."/>
            <person name="Parker M."/>
            <person name="Probert I."/>
            <person name="Quesneville H."/>
            <person name="Raines C."/>
            <person name="Rensing S.A."/>
            <person name="Riano-Pachon D.M."/>
            <person name="Richier S."/>
            <person name="Rokitta S."/>
            <person name="Shiraiwa Y."/>
            <person name="Soanes D.M."/>
            <person name="van der Giezen M."/>
            <person name="Wahlund T.M."/>
            <person name="Williams B."/>
            <person name="Wilson W."/>
            <person name="Wolfe G."/>
            <person name="Wurch L.L."/>
        </authorList>
    </citation>
    <scope>NUCLEOTIDE SEQUENCE</scope>
</reference>
<organism evidence="2 3">
    <name type="scientific">Emiliania huxleyi (strain CCMP1516)</name>
    <dbReference type="NCBI Taxonomy" id="280463"/>
    <lineage>
        <taxon>Eukaryota</taxon>
        <taxon>Haptista</taxon>
        <taxon>Haptophyta</taxon>
        <taxon>Prymnesiophyceae</taxon>
        <taxon>Isochrysidales</taxon>
        <taxon>Noelaerhabdaceae</taxon>
        <taxon>Emiliania</taxon>
    </lineage>
</organism>
<feature type="compositionally biased region" description="Basic and acidic residues" evidence="1">
    <location>
        <begin position="69"/>
        <end position="124"/>
    </location>
</feature>
<feature type="compositionally biased region" description="Gly residues" evidence="1">
    <location>
        <begin position="155"/>
        <end position="165"/>
    </location>
</feature>
<dbReference type="RefSeq" id="XP_005757233.1">
    <property type="nucleotide sequence ID" value="XM_005757176.1"/>
</dbReference>
<dbReference type="GeneID" id="17250957"/>
<dbReference type="HOGENOM" id="CLU_062766_0_0_1"/>
<feature type="region of interest" description="Disordered" evidence="1">
    <location>
        <begin position="22"/>
        <end position="285"/>
    </location>
</feature>
<proteinExistence type="predicted"/>
<dbReference type="EnsemblProtists" id="EOD04804">
    <property type="protein sequence ID" value="EOD04804"/>
    <property type="gene ID" value="EMIHUDRAFT_121549"/>
</dbReference>
<accession>A0A0D3I0L9</accession>
<protein>
    <submittedName>
        <fullName evidence="2">Uncharacterized protein</fullName>
    </submittedName>
</protein>
<feature type="compositionally biased region" description="Low complexity" evidence="1">
    <location>
        <begin position="251"/>
        <end position="262"/>
    </location>
</feature>
<evidence type="ECO:0000313" key="2">
    <source>
        <dbReference type="EnsemblProtists" id="EOD04804"/>
    </source>
</evidence>
<reference evidence="2" key="2">
    <citation type="submission" date="2024-10" db="UniProtKB">
        <authorList>
            <consortium name="EnsemblProtists"/>
        </authorList>
    </citation>
    <scope>IDENTIFICATION</scope>
</reference>